<protein>
    <submittedName>
        <fullName evidence="1">Uncharacterized protein</fullName>
    </submittedName>
</protein>
<evidence type="ECO:0000313" key="1">
    <source>
        <dbReference type="EMBL" id="GBM94021.1"/>
    </source>
</evidence>
<keyword evidence="2" id="KW-1185">Reference proteome</keyword>
<sequence>MLCWSKLIVVKRAVIHDIVVIQSEATKSKTIVSRCGQFNPLGGSVSFVKRFEKRTIEDPLSVLKMCLPPNRRCSESAEDPVSSPPLNYRQSAIPVEGLSARIRSIQLETYSN</sequence>
<gene>
    <name evidence="1" type="ORF">AVEN_224777_1</name>
</gene>
<reference evidence="1 2" key="1">
    <citation type="journal article" date="2019" name="Sci. Rep.">
        <title>Orb-weaving spider Araneus ventricosus genome elucidates the spidroin gene catalogue.</title>
        <authorList>
            <person name="Kono N."/>
            <person name="Nakamura H."/>
            <person name="Ohtoshi R."/>
            <person name="Moran D.A.P."/>
            <person name="Shinohara A."/>
            <person name="Yoshida Y."/>
            <person name="Fujiwara M."/>
            <person name="Mori M."/>
            <person name="Tomita M."/>
            <person name="Arakawa K."/>
        </authorList>
    </citation>
    <scope>NUCLEOTIDE SEQUENCE [LARGE SCALE GENOMIC DNA]</scope>
</reference>
<dbReference type="AlphaFoldDB" id="A0A4Y2JUL4"/>
<dbReference type="EMBL" id="BGPR01003928">
    <property type="protein sequence ID" value="GBM94021.1"/>
    <property type="molecule type" value="Genomic_DNA"/>
</dbReference>
<name>A0A4Y2JUL4_ARAVE</name>
<accession>A0A4Y2JUL4</accession>
<dbReference type="Proteomes" id="UP000499080">
    <property type="component" value="Unassembled WGS sequence"/>
</dbReference>
<proteinExistence type="predicted"/>
<comment type="caution">
    <text evidence="1">The sequence shown here is derived from an EMBL/GenBank/DDBJ whole genome shotgun (WGS) entry which is preliminary data.</text>
</comment>
<evidence type="ECO:0000313" key="2">
    <source>
        <dbReference type="Proteomes" id="UP000499080"/>
    </source>
</evidence>
<organism evidence="1 2">
    <name type="scientific">Araneus ventricosus</name>
    <name type="common">Orbweaver spider</name>
    <name type="synonym">Epeira ventricosa</name>
    <dbReference type="NCBI Taxonomy" id="182803"/>
    <lineage>
        <taxon>Eukaryota</taxon>
        <taxon>Metazoa</taxon>
        <taxon>Ecdysozoa</taxon>
        <taxon>Arthropoda</taxon>
        <taxon>Chelicerata</taxon>
        <taxon>Arachnida</taxon>
        <taxon>Araneae</taxon>
        <taxon>Araneomorphae</taxon>
        <taxon>Entelegynae</taxon>
        <taxon>Araneoidea</taxon>
        <taxon>Araneidae</taxon>
        <taxon>Araneus</taxon>
    </lineage>
</organism>